<reference evidence="1 2" key="1">
    <citation type="journal article" date="2004" name="Int. J. Syst. Evol. Microbiol.">
        <title>Kaistella koreensis gen. nov., sp. nov., a novel member of the Chryseobacterium-Bergeyella-Riemerella branch.</title>
        <authorList>
            <person name="Kim M.K."/>
            <person name="Im W.T."/>
            <person name="Shin Y.K."/>
            <person name="Lim J.H."/>
            <person name="Kim S.H."/>
            <person name="Lee B.C."/>
            <person name="Park M.Y."/>
            <person name="Lee K.Y."/>
            <person name="Lee S.T."/>
        </authorList>
    </citation>
    <scope>NUCLEOTIDE SEQUENCE [LARGE SCALE GENOMIC DNA]</scope>
    <source>
        <strain evidence="1 2">CCUG 49689</strain>
    </source>
</reference>
<dbReference type="STRING" id="1304281.ACM44_04450"/>
<accession>A0A0J7J0U7</accession>
<evidence type="ECO:0000313" key="1">
    <source>
        <dbReference type="EMBL" id="KMQ71892.1"/>
    </source>
</evidence>
<organism evidence="1 2">
    <name type="scientific">Chryseobacterium koreense CCUG 49689</name>
    <dbReference type="NCBI Taxonomy" id="1304281"/>
    <lineage>
        <taxon>Bacteria</taxon>
        <taxon>Pseudomonadati</taxon>
        <taxon>Bacteroidota</taxon>
        <taxon>Flavobacteriia</taxon>
        <taxon>Flavobacteriales</taxon>
        <taxon>Weeksellaceae</taxon>
        <taxon>Chryseobacterium group</taxon>
        <taxon>Chryseobacterium</taxon>
    </lineage>
</organism>
<keyword evidence="2" id="KW-1185">Reference proteome</keyword>
<protein>
    <submittedName>
        <fullName evidence="1">Uncharacterized protein</fullName>
    </submittedName>
</protein>
<proteinExistence type="predicted"/>
<dbReference type="EMBL" id="LFNG01000005">
    <property type="protein sequence ID" value="KMQ71892.1"/>
    <property type="molecule type" value="Genomic_DNA"/>
</dbReference>
<sequence>MRVKSRNANIKFNAYEAKKIHSKVFEPDGKPQHERLFDDSTIAKGFQKKSAEISCAETAEPEPKNRKIIFLILQSRLRFCESGIFAQNFHPWNQRFAGLSNITG</sequence>
<dbReference type="Proteomes" id="UP000035900">
    <property type="component" value="Unassembled WGS sequence"/>
</dbReference>
<gene>
    <name evidence="1" type="ORF">ACM44_04450</name>
</gene>
<dbReference type="AlphaFoldDB" id="A0A0J7J0U7"/>
<dbReference type="PATRIC" id="fig|1304281.5.peg.959"/>
<name>A0A0J7J0U7_9FLAO</name>
<evidence type="ECO:0000313" key="2">
    <source>
        <dbReference type="Proteomes" id="UP000035900"/>
    </source>
</evidence>
<comment type="caution">
    <text evidence="1">The sequence shown here is derived from an EMBL/GenBank/DDBJ whole genome shotgun (WGS) entry which is preliminary data.</text>
</comment>